<sequence length="85" mass="9208">MADGNGLRLPTAFTPPHPFSTSLFGTLARLVSDDAVTLLAVSAHSLRLLAVWPPGKVRPPKPYWHIACQNLPGKSKRQAHVTQAE</sequence>
<evidence type="ECO:0000313" key="2">
    <source>
        <dbReference type="Proteomes" id="UP001221898"/>
    </source>
</evidence>
<dbReference type="EMBL" id="JAINUG010000014">
    <property type="protein sequence ID" value="KAJ8414002.1"/>
    <property type="molecule type" value="Genomic_DNA"/>
</dbReference>
<gene>
    <name evidence="1" type="ORF">AAFF_G00066000</name>
</gene>
<dbReference type="AlphaFoldDB" id="A0AAD7T408"/>
<name>A0AAD7T408_9TELE</name>
<accession>A0AAD7T408</accession>
<comment type="caution">
    <text evidence="1">The sequence shown here is derived from an EMBL/GenBank/DDBJ whole genome shotgun (WGS) entry which is preliminary data.</text>
</comment>
<organism evidence="1 2">
    <name type="scientific">Aldrovandia affinis</name>
    <dbReference type="NCBI Taxonomy" id="143900"/>
    <lineage>
        <taxon>Eukaryota</taxon>
        <taxon>Metazoa</taxon>
        <taxon>Chordata</taxon>
        <taxon>Craniata</taxon>
        <taxon>Vertebrata</taxon>
        <taxon>Euteleostomi</taxon>
        <taxon>Actinopterygii</taxon>
        <taxon>Neopterygii</taxon>
        <taxon>Teleostei</taxon>
        <taxon>Notacanthiformes</taxon>
        <taxon>Halosauridae</taxon>
        <taxon>Aldrovandia</taxon>
    </lineage>
</organism>
<evidence type="ECO:0000313" key="1">
    <source>
        <dbReference type="EMBL" id="KAJ8414002.1"/>
    </source>
</evidence>
<reference evidence="1" key="1">
    <citation type="journal article" date="2023" name="Science">
        <title>Genome structures resolve the early diversification of teleost fishes.</title>
        <authorList>
            <person name="Parey E."/>
            <person name="Louis A."/>
            <person name="Montfort J."/>
            <person name="Bouchez O."/>
            <person name="Roques C."/>
            <person name="Iampietro C."/>
            <person name="Lluch J."/>
            <person name="Castinel A."/>
            <person name="Donnadieu C."/>
            <person name="Desvignes T."/>
            <person name="Floi Bucao C."/>
            <person name="Jouanno E."/>
            <person name="Wen M."/>
            <person name="Mejri S."/>
            <person name="Dirks R."/>
            <person name="Jansen H."/>
            <person name="Henkel C."/>
            <person name="Chen W.J."/>
            <person name="Zahm M."/>
            <person name="Cabau C."/>
            <person name="Klopp C."/>
            <person name="Thompson A.W."/>
            <person name="Robinson-Rechavi M."/>
            <person name="Braasch I."/>
            <person name="Lecointre G."/>
            <person name="Bobe J."/>
            <person name="Postlethwait J.H."/>
            <person name="Berthelot C."/>
            <person name="Roest Crollius H."/>
            <person name="Guiguen Y."/>
        </authorList>
    </citation>
    <scope>NUCLEOTIDE SEQUENCE</scope>
    <source>
        <strain evidence="1">NC1722</strain>
    </source>
</reference>
<dbReference type="Proteomes" id="UP001221898">
    <property type="component" value="Unassembled WGS sequence"/>
</dbReference>
<proteinExistence type="predicted"/>
<keyword evidence="2" id="KW-1185">Reference proteome</keyword>
<protein>
    <submittedName>
        <fullName evidence="1">Uncharacterized protein</fullName>
    </submittedName>
</protein>